<dbReference type="EMBL" id="JH711578">
    <property type="protein sequence ID" value="EIW81491.1"/>
    <property type="molecule type" value="Genomic_DNA"/>
</dbReference>
<accession>A0A5M3MSI0</accession>
<organism evidence="1 2">
    <name type="scientific">Coniophora puteana (strain RWD-64-598)</name>
    <name type="common">Brown rot fungus</name>
    <dbReference type="NCBI Taxonomy" id="741705"/>
    <lineage>
        <taxon>Eukaryota</taxon>
        <taxon>Fungi</taxon>
        <taxon>Dikarya</taxon>
        <taxon>Basidiomycota</taxon>
        <taxon>Agaricomycotina</taxon>
        <taxon>Agaricomycetes</taxon>
        <taxon>Agaricomycetidae</taxon>
        <taxon>Boletales</taxon>
        <taxon>Coniophorineae</taxon>
        <taxon>Coniophoraceae</taxon>
        <taxon>Coniophora</taxon>
    </lineage>
</organism>
<dbReference type="AlphaFoldDB" id="A0A5M3MSI0"/>
<gene>
    <name evidence="1" type="ORF">CONPUDRAFT_37147</name>
</gene>
<protein>
    <submittedName>
        <fullName evidence="1">Uncharacterized protein</fullName>
    </submittedName>
</protein>
<evidence type="ECO:0000313" key="2">
    <source>
        <dbReference type="Proteomes" id="UP000053558"/>
    </source>
</evidence>
<feature type="non-terminal residue" evidence="1">
    <location>
        <position position="1"/>
    </location>
</feature>
<dbReference type="Proteomes" id="UP000053558">
    <property type="component" value="Unassembled WGS sequence"/>
</dbReference>
<sequence>AVITRWTAHFVAYRRLIKLRRTLGTVAGNEILRPDDQKMIITGDKKARQKALTMLLLIQDQSQQFWKAIERITRHLEPLAIA</sequence>
<dbReference type="GeneID" id="19206818"/>
<dbReference type="OMA" id="RWTSHYQ"/>
<proteinExistence type="predicted"/>
<dbReference type="KEGG" id="cput:CONPUDRAFT_37147"/>
<name>A0A5M3MSI0_CONPW</name>
<dbReference type="RefSeq" id="XP_007768186.1">
    <property type="nucleotide sequence ID" value="XM_007769996.1"/>
</dbReference>
<dbReference type="OrthoDB" id="3270520at2759"/>
<comment type="caution">
    <text evidence="1">The sequence shown here is derived from an EMBL/GenBank/DDBJ whole genome shotgun (WGS) entry which is preliminary data.</text>
</comment>
<keyword evidence="2" id="KW-1185">Reference proteome</keyword>
<reference evidence="2" key="1">
    <citation type="journal article" date="2012" name="Science">
        <title>The Paleozoic origin of enzymatic lignin decomposition reconstructed from 31 fungal genomes.</title>
        <authorList>
            <person name="Floudas D."/>
            <person name="Binder M."/>
            <person name="Riley R."/>
            <person name="Barry K."/>
            <person name="Blanchette R.A."/>
            <person name="Henrissat B."/>
            <person name="Martinez A.T."/>
            <person name="Otillar R."/>
            <person name="Spatafora J.W."/>
            <person name="Yadav J.S."/>
            <person name="Aerts A."/>
            <person name="Benoit I."/>
            <person name="Boyd A."/>
            <person name="Carlson A."/>
            <person name="Copeland A."/>
            <person name="Coutinho P.M."/>
            <person name="de Vries R.P."/>
            <person name="Ferreira P."/>
            <person name="Findley K."/>
            <person name="Foster B."/>
            <person name="Gaskell J."/>
            <person name="Glotzer D."/>
            <person name="Gorecki P."/>
            <person name="Heitman J."/>
            <person name="Hesse C."/>
            <person name="Hori C."/>
            <person name="Igarashi K."/>
            <person name="Jurgens J.A."/>
            <person name="Kallen N."/>
            <person name="Kersten P."/>
            <person name="Kohler A."/>
            <person name="Kuees U."/>
            <person name="Kumar T.K.A."/>
            <person name="Kuo A."/>
            <person name="LaButti K."/>
            <person name="Larrondo L.F."/>
            <person name="Lindquist E."/>
            <person name="Ling A."/>
            <person name="Lombard V."/>
            <person name="Lucas S."/>
            <person name="Lundell T."/>
            <person name="Martin R."/>
            <person name="McLaughlin D.J."/>
            <person name="Morgenstern I."/>
            <person name="Morin E."/>
            <person name="Murat C."/>
            <person name="Nagy L.G."/>
            <person name="Nolan M."/>
            <person name="Ohm R.A."/>
            <person name="Patyshakuliyeva A."/>
            <person name="Rokas A."/>
            <person name="Ruiz-Duenas F.J."/>
            <person name="Sabat G."/>
            <person name="Salamov A."/>
            <person name="Samejima M."/>
            <person name="Schmutz J."/>
            <person name="Slot J.C."/>
            <person name="St John F."/>
            <person name="Stenlid J."/>
            <person name="Sun H."/>
            <person name="Sun S."/>
            <person name="Syed K."/>
            <person name="Tsang A."/>
            <person name="Wiebenga A."/>
            <person name="Young D."/>
            <person name="Pisabarro A."/>
            <person name="Eastwood D.C."/>
            <person name="Martin F."/>
            <person name="Cullen D."/>
            <person name="Grigoriev I.V."/>
            <person name="Hibbett D.S."/>
        </authorList>
    </citation>
    <scope>NUCLEOTIDE SEQUENCE [LARGE SCALE GENOMIC DNA]</scope>
    <source>
        <strain evidence="2">RWD-64-598 SS2</strain>
    </source>
</reference>
<feature type="non-terminal residue" evidence="1">
    <location>
        <position position="82"/>
    </location>
</feature>
<evidence type="ECO:0000313" key="1">
    <source>
        <dbReference type="EMBL" id="EIW81491.1"/>
    </source>
</evidence>